<keyword evidence="8 17" id="KW-0808">Transferase</keyword>
<evidence type="ECO:0000256" key="4">
    <source>
        <dbReference type="ARBA" id="ARBA00010441"/>
    </source>
</evidence>
<comment type="similarity">
    <text evidence="4 17">Belongs to the CDP-alcohol phosphatidyltransferase class-I family.</text>
</comment>
<dbReference type="PANTHER" id="PTHR14269:SF62">
    <property type="entry name" value="CDP-DIACYLGLYCEROL--GLYCEROL-3-PHOSPHATE 3-PHOSPHATIDYLTRANSFERASE 1, CHLOROPLASTIC"/>
    <property type="match status" value="1"/>
</dbReference>
<evidence type="ECO:0000256" key="5">
    <source>
        <dbReference type="ARBA" id="ARBA00013170"/>
    </source>
</evidence>
<dbReference type="EC" id="2.7.8.5" evidence="5 16"/>
<gene>
    <name evidence="19" type="primary">pgsA</name>
    <name evidence="19" type="ORF">FIV46_11525</name>
</gene>
<reference evidence="20" key="1">
    <citation type="submission" date="2019-06" db="EMBL/GenBank/DDBJ databases">
        <title>The complete genome of Emcibacter congregatus ZYLT.</title>
        <authorList>
            <person name="Zhao Z."/>
        </authorList>
    </citation>
    <scope>NUCLEOTIDE SEQUENCE [LARGE SCALE GENOMIC DNA]</scope>
    <source>
        <strain evidence="20">MCCC 1A06723</strain>
    </source>
</reference>
<dbReference type="GO" id="GO:0016020">
    <property type="term" value="C:membrane"/>
    <property type="evidence" value="ECO:0007669"/>
    <property type="project" value="UniProtKB-SubCell"/>
</dbReference>
<dbReference type="OrthoDB" id="9796672at2"/>
<dbReference type="EMBL" id="VFIY01000014">
    <property type="protein sequence ID" value="TPD59417.1"/>
    <property type="molecule type" value="Genomic_DNA"/>
</dbReference>
<dbReference type="InterPro" id="IPR000462">
    <property type="entry name" value="CDP-OH_P_trans"/>
</dbReference>
<evidence type="ECO:0000256" key="1">
    <source>
        <dbReference type="ARBA" id="ARBA00004141"/>
    </source>
</evidence>
<evidence type="ECO:0000256" key="11">
    <source>
        <dbReference type="ARBA" id="ARBA00023098"/>
    </source>
</evidence>
<evidence type="ECO:0000256" key="18">
    <source>
        <dbReference type="SAM" id="Phobius"/>
    </source>
</evidence>
<dbReference type="PIRSF" id="PIRSF000847">
    <property type="entry name" value="Phos_ph_gly_syn"/>
    <property type="match status" value="1"/>
</dbReference>
<organism evidence="19 20">
    <name type="scientific">Emcibacter nanhaiensis</name>
    <dbReference type="NCBI Taxonomy" id="1505037"/>
    <lineage>
        <taxon>Bacteria</taxon>
        <taxon>Pseudomonadati</taxon>
        <taxon>Pseudomonadota</taxon>
        <taxon>Alphaproteobacteria</taxon>
        <taxon>Emcibacterales</taxon>
        <taxon>Emcibacteraceae</taxon>
        <taxon>Emcibacter</taxon>
    </lineage>
</organism>
<feature type="transmembrane region" description="Helical" evidence="18">
    <location>
        <begin position="7"/>
        <end position="25"/>
    </location>
</feature>
<dbReference type="InterPro" id="IPR050324">
    <property type="entry name" value="CDP-alcohol_PTase-I"/>
</dbReference>
<keyword evidence="7" id="KW-0444">Lipid biosynthesis</keyword>
<evidence type="ECO:0000313" key="20">
    <source>
        <dbReference type="Proteomes" id="UP000319148"/>
    </source>
</evidence>
<keyword evidence="9 18" id="KW-0812">Transmembrane</keyword>
<dbReference type="PROSITE" id="PS00379">
    <property type="entry name" value="CDP_ALCOHOL_P_TRANSF"/>
    <property type="match status" value="1"/>
</dbReference>
<evidence type="ECO:0000256" key="7">
    <source>
        <dbReference type="ARBA" id="ARBA00022516"/>
    </source>
</evidence>
<evidence type="ECO:0000256" key="2">
    <source>
        <dbReference type="ARBA" id="ARBA00005042"/>
    </source>
</evidence>
<dbReference type="NCBIfam" id="TIGR00560">
    <property type="entry name" value="pgsA"/>
    <property type="match status" value="1"/>
</dbReference>
<dbReference type="InterPro" id="IPR048254">
    <property type="entry name" value="CDP_ALCOHOL_P_TRANSF_CS"/>
</dbReference>
<comment type="catalytic activity">
    <reaction evidence="15">
        <text>a CDP-1,2-diacyl-sn-glycerol + sn-glycerol 3-phosphate = a 1,2-diacyl-sn-glycero-3-phospho-(1'-sn-glycero-3'-phosphate) + CMP + H(+)</text>
        <dbReference type="Rhea" id="RHEA:12593"/>
        <dbReference type="ChEBI" id="CHEBI:15378"/>
        <dbReference type="ChEBI" id="CHEBI:57597"/>
        <dbReference type="ChEBI" id="CHEBI:58332"/>
        <dbReference type="ChEBI" id="CHEBI:60110"/>
        <dbReference type="ChEBI" id="CHEBI:60377"/>
        <dbReference type="EC" id="2.7.8.5"/>
    </reaction>
</comment>
<dbReference type="PANTHER" id="PTHR14269">
    <property type="entry name" value="CDP-DIACYLGLYCEROL--GLYCEROL-3-PHOSPHATE 3-PHOSPHATIDYLTRANSFERASE-RELATED"/>
    <property type="match status" value="1"/>
</dbReference>
<keyword evidence="13" id="KW-0594">Phospholipid biosynthesis</keyword>
<sequence>MFNLPNILTLSRILMIPLLVGSFYIEGHVGNWIGFAIFALAGITDFFDGYLARRLKQSSKLGAFMDPIADKLLIAAALMMMVAVERISGLSVLAAVVILCREFLVSGLREFLAELKVSVPVTKLAKWKTTIQIFALGFLLVGEASPKAIPSIEIGDACLWIAALLTLYTGYDYLRAGLKHMD</sequence>
<evidence type="ECO:0000256" key="16">
    <source>
        <dbReference type="NCBIfam" id="TIGR00560"/>
    </source>
</evidence>
<feature type="transmembrane region" description="Helical" evidence="18">
    <location>
        <begin position="72"/>
        <end position="104"/>
    </location>
</feature>
<keyword evidence="20" id="KW-1185">Reference proteome</keyword>
<dbReference type="AlphaFoldDB" id="A0A501PH59"/>
<comment type="pathway">
    <text evidence="2">Phospholipid metabolism; phosphatidylglycerol biosynthesis; phosphatidylglycerol from CDP-diacylglycerol: step 1/2.</text>
</comment>
<evidence type="ECO:0000256" key="8">
    <source>
        <dbReference type="ARBA" id="ARBA00022679"/>
    </source>
</evidence>
<comment type="caution">
    <text evidence="19">The sequence shown here is derived from an EMBL/GenBank/DDBJ whole genome shotgun (WGS) entry which is preliminary data.</text>
</comment>
<evidence type="ECO:0000256" key="14">
    <source>
        <dbReference type="ARBA" id="ARBA00023264"/>
    </source>
</evidence>
<dbReference type="GO" id="GO:0046474">
    <property type="term" value="P:glycerophospholipid biosynthetic process"/>
    <property type="evidence" value="ECO:0007669"/>
    <property type="project" value="TreeGrafter"/>
</dbReference>
<evidence type="ECO:0000313" key="19">
    <source>
        <dbReference type="EMBL" id="TPD59417.1"/>
    </source>
</evidence>
<evidence type="ECO:0000256" key="9">
    <source>
        <dbReference type="ARBA" id="ARBA00022692"/>
    </source>
</evidence>
<evidence type="ECO:0000256" key="13">
    <source>
        <dbReference type="ARBA" id="ARBA00023209"/>
    </source>
</evidence>
<accession>A0A501PH59</accession>
<dbReference type="Proteomes" id="UP000319148">
    <property type="component" value="Unassembled WGS sequence"/>
</dbReference>
<evidence type="ECO:0000256" key="17">
    <source>
        <dbReference type="RuleBase" id="RU003750"/>
    </source>
</evidence>
<evidence type="ECO:0000256" key="3">
    <source>
        <dbReference type="ARBA" id="ARBA00005189"/>
    </source>
</evidence>
<feature type="transmembrane region" description="Helical" evidence="18">
    <location>
        <begin position="31"/>
        <end position="51"/>
    </location>
</feature>
<keyword evidence="10 18" id="KW-1133">Transmembrane helix</keyword>
<keyword evidence="11" id="KW-0443">Lipid metabolism</keyword>
<dbReference type="GO" id="GO:0008444">
    <property type="term" value="F:CDP-diacylglycerol-glycerol-3-phosphate 3-phosphatidyltransferase activity"/>
    <property type="evidence" value="ECO:0007669"/>
    <property type="project" value="UniProtKB-UniRule"/>
</dbReference>
<dbReference type="Gene3D" id="1.20.120.1760">
    <property type="match status" value="1"/>
</dbReference>
<dbReference type="InterPro" id="IPR043130">
    <property type="entry name" value="CDP-OH_PTrfase_TM_dom"/>
</dbReference>
<keyword evidence="12 18" id="KW-0472">Membrane</keyword>
<evidence type="ECO:0000256" key="10">
    <source>
        <dbReference type="ARBA" id="ARBA00022989"/>
    </source>
</evidence>
<name>A0A501PH59_9PROT</name>
<dbReference type="Pfam" id="PF01066">
    <property type="entry name" value="CDP-OH_P_transf"/>
    <property type="match status" value="1"/>
</dbReference>
<comment type="subcellular location">
    <subcellularLocation>
        <location evidence="1">Membrane</location>
        <topology evidence="1">Multi-pass membrane protein</topology>
    </subcellularLocation>
</comment>
<comment type="pathway">
    <text evidence="3">Lipid metabolism.</text>
</comment>
<protein>
    <recommendedName>
        <fullName evidence="6 16">CDP-diacylglycerol--glycerol-3-phosphate 3-phosphatidyltransferase</fullName>
        <ecNumber evidence="5 16">2.7.8.5</ecNumber>
    </recommendedName>
</protein>
<evidence type="ECO:0000256" key="12">
    <source>
        <dbReference type="ARBA" id="ARBA00023136"/>
    </source>
</evidence>
<dbReference type="InterPro" id="IPR004570">
    <property type="entry name" value="Phosphatidylglycerol_P_synth"/>
</dbReference>
<keyword evidence="14" id="KW-1208">Phospholipid metabolism</keyword>
<evidence type="ECO:0000256" key="15">
    <source>
        <dbReference type="ARBA" id="ARBA00048586"/>
    </source>
</evidence>
<proteinExistence type="inferred from homology"/>
<dbReference type="RefSeq" id="WP_139941080.1">
    <property type="nucleotide sequence ID" value="NZ_JBHSYP010000006.1"/>
</dbReference>
<evidence type="ECO:0000256" key="6">
    <source>
        <dbReference type="ARBA" id="ARBA00014944"/>
    </source>
</evidence>